<dbReference type="AlphaFoldDB" id="A0A2S7F767"/>
<feature type="domain" description="Alpha/beta hydrolase fold-3" evidence="4">
    <location>
        <begin position="121"/>
        <end position="339"/>
    </location>
</feature>
<evidence type="ECO:0000256" key="1">
    <source>
        <dbReference type="ARBA" id="ARBA00010515"/>
    </source>
</evidence>
<dbReference type="Pfam" id="PF07859">
    <property type="entry name" value="Abhydrolase_3"/>
    <property type="match status" value="1"/>
</dbReference>
<dbReference type="SUPFAM" id="SSF53474">
    <property type="entry name" value="alpha/beta-Hydrolases"/>
    <property type="match status" value="1"/>
</dbReference>
<gene>
    <name evidence="5" type="ORF">AWN73_17660</name>
</gene>
<dbReference type="EMBL" id="LRDH01000131">
    <property type="protein sequence ID" value="PPV12879.1"/>
    <property type="molecule type" value="Genomic_DNA"/>
</dbReference>
<dbReference type="GO" id="GO:0016787">
    <property type="term" value="F:hydrolase activity"/>
    <property type="evidence" value="ECO:0007669"/>
    <property type="project" value="UniProtKB-KW"/>
</dbReference>
<dbReference type="InterPro" id="IPR050300">
    <property type="entry name" value="GDXG_lipolytic_enzyme"/>
</dbReference>
<comment type="similarity">
    <text evidence="1">Belongs to the 'GDXG' lipolytic enzyme family.</text>
</comment>
<accession>A0A2S7F767</accession>
<dbReference type="RefSeq" id="WP_043662299.1">
    <property type="nucleotide sequence ID" value="NZ_JSEG01000003.1"/>
</dbReference>
<proteinExistence type="inferred from homology"/>
<dbReference type="Gene3D" id="3.40.50.1820">
    <property type="entry name" value="alpha/beta hydrolase"/>
    <property type="match status" value="1"/>
</dbReference>
<feature type="active site" evidence="3">
    <location>
        <position position="199"/>
    </location>
</feature>
<reference evidence="5 6" key="1">
    <citation type="submission" date="2016-01" db="EMBL/GenBank/DDBJ databases">
        <title>Characterization of the Clostridium difficile lineages that are prevalent in Hong Kong and China.</title>
        <authorList>
            <person name="Kwok J.S.-L."/>
            <person name="Lam W.-Y."/>
            <person name="Ip M."/>
            <person name="Chan T.-F."/>
            <person name="Hawkey P.M."/>
            <person name="Tsui S.K.-W."/>
        </authorList>
    </citation>
    <scope>NUCLEOTIDE SEQUENCE [LARGE SCALE GENOMIC DNA]</scope>
    <source>
        <strain evidence="5 6">300064</strain>
    </source>
</reference>
<keyword evidence="2" id="KW-0378">Hydrolase</keyword>
<dbReference type="PANTHER" id="PTHR48081:SF8">
    <property type="entry name" value="ALPHA_BETA HYDROLASE FOLD-3 DOMAIN-CONTAINING PROTEIN-RELATED"/>
    <property type="match status" value="1"/>
</dbReference>
<name>A0A2S7F767_CLOBU</name>
<dbReference type="Proteomes" id="UP000238081">
    <property type="component" value="Unassembled WGS sequence"/>
</dbReference>
<evidence type="ECO:0000313" key="6">
    <source>
        <dbReference type="Proteomes" id="UP000238081"/>
    </source>
</evidence>
<evidence type="ECO:0000256" key="2">
    <source>
        <dbReference type="ARBA" id="ARBA00022801"/>
    </source>
</evidence>
<evidence type="ECO:0000256" key="3">
    <source>
        <dbReference type="PROSITE-ProRule" id="PRU10038"/>
    </source>
</evidence>
<dbReference type="PANTHER" id="PTHR48081">
    <property type="entry name" value="AB HYDROLASE SUPERFAMILY PROTEIN C4A8.06C"/>
    <property type="match status" value="1"/>
</dbReference>
<dbReference type="InterPro" id="IPR013094">
    <property type="entry name" value="AB_hydrolase_3"/>
</dbReference>
<evidence type="ECO:0000313" key="5">
    <source>
        <dbReference type="EMBL" id="PPV12879.1"/>
    </source>
</evidence>
<organism evidence="5 6">
    <name type="scientific">Clostridium butyricum</name>
    <dbReference type="NCBI Taxonomy" id="1492"/>
    <lineage>
        <taxon>Bacteria</taxon>
        <taxon>Bacillati</taxon>
        <taxon>Bacillota</taxon>
        <taxon>Clostridia</taxon>
        <taxon>Eubacteriales</taxon>
        <taxon>Clostridiaceae</taxon>
        <taxon>Clostridium</taxon>
    </lineage>
</organism>
<dbReference type="InterPro" id="IPR033140">
    <property type="entry name" value="Lipase_GDXG_put_SER_AS"/>
</dbReference>
<evidence type="ECO:0000259" key="4">
    <source>
        <dbReference type="Pfam" id="PF07859"/>
    </source>
</evidence>
<sequence length="362" mass="40842">MVDTNYLNLVKILEHKTNINNYSGVQIIEKLIPDLNIDGELDPRVYKIINASHPTKKYKSDNEFIYHGINISELRSSMGWNNRDITSKEILSEYLTVIGKNGPIKVRKYTPKNLKDNAPCMIFIHGGGFIGGNVDVVENPCKALSDKANAVVISIDYRLAPENQFPKGLIDCFEVIKWVSSNSTKLKIKKDKICISGDSAGGNLAVACSLKDRDLKTNMIKYQALIYPVVTLDKKSVEEYKWSTNEYIVSNNKINQNINSSLDFIDMIKQLYVDATVKPDNQYISPLLSKDLSNLPKTLIITAEYDFLRVQGEAFGKKLINANVDTKIIRYRGMDHAFIDKCGIYPQAEDCLNEISKDIKSL</sequence>
<dbReference type="PROSITE" id="PS01174">
    <property type="entry name" value="LIPASE_GDXG_SER"/>
    <property type="match status" value="1"/>
</dbReference>
<comment type="caution">
    <text evidence="5">The sequence shown here is derived from an EMBL/GenBank/DDBJ whole genome shotgun (WGS) entry which is preliminary data.</text>
</comment>
<dbReference type="InterPro" id="IPR029058">
    <property type="entry name" value="AB_hydrolase_fold"/>
</dbReference>
<protein>
    <recommendedName>
        <fullName evidence="4">Alpha/beta hydrolase fold-3 domain-containing protein</fullName>
    </recommendedName>
</protein>